<dbReference type="PANTHER" id="PTHR12619">
    <property type="entry name" value="RFX TRANSCRIPTION FACTOR FAMILY"/>
    <property type="match status" value="1"/>
</dbReference>
<evidence type="ECO:0000259" key="2">
    <source>
        <dbReference type="PROSITE" id="PS51526"/>
    </source>
</evidence>
<evidence type="ECO:0000313" key="4">
    <source>
        <dbReference type="Proteomes" id="UP000002872"/>
    </source>
</evidence>
<feature type="domain" description="RFX-type winged-helix" evidence="2">
    <location>
        <begin position="10"/>
        <end position="85"/>
    </location>
</feature>
<dbReference type="Gene3D" id="1.10.10.10">
    <property type="entry name" value="Winged helix-like DNA-binding domain superfamily/Winged helix DNA-binding domain"/>
    <property type="match status" value="1"/>
</dbReference>
<protein>
    <recommendedName>
        <fullName evidence="2">RFX-type winged-helix domain-containing protein</fullName>
    </recommendedName>
</protein>
<sequence length="388" mass="44441">MFIESMNQPITNWLNLNYVPCKDNSIPRCIIYQHYCNDFKEKGIEPLNTAMFGKVIKMAFPFIRSRRLGNRGNSKYHYFGVAAKGSSALSCDKETQSEKLFVKKYGEMHRAALEFFLDYNYMKGYQEMKYFWSENAMNFTSSRYIERICSLIEREFFGMILSKVITTDSILDLTRELLPENILFLKTTAKTINLMCQQMSPLINSRGMLLRIDCYKQCAAALNSIGNIQKYLNVLRAKYSVRKDLQECRNFLSIGMCISHESISLDRSSTLHNCASALISLFISSSTFDEFLEGVDSHVTGILYRKEKIPQDLVTLYFSGIQQECIVAGIPCIEFISVLLNFFSEHFTLVNSGLSEISLKKKEVSSPSVVSDITTEEKSFVSQIIKQD</sequence>
<dbReference type="GO" id="GO:0000978">
    <property type="term" value="F:RNA polymerase II cis-regulatory region sequence-specific DNA binding"/>
    <property type="evidence" value="ECO:0007669"/>
    <property type="project" value="TreeGrafter"/>
</dbReference>
<dbReference type="OrthoDB" id="10056949at2759"/>
<organism evidence="3 4">
    <name type="scientific">Nematocida parisii (strain ERTm3)</name>
    <name type="common">Nematode killer fungus</name>
    <dbReference type="NCBI Taxonomy" id="935791"/>
    <lineage>
        <taxon>Eukaryota</taxon>
        <taxon>Fungi</taxon>
        <taxon>Fungi incertae sedis</taxon>
        <taxon>Microsporidia</taxon>
        <taxon>Nematocida</taxon>
    </lineage>
</organism>
<dbReference type="Proteomes" id="UP000002872">
    <property type="component" value="Unassembled WGS sequence"/>
</dbReference>
<dbReference type="InterPro" id="IPR036390">
    <property type="entry name" value="WH_DNA-bd_sf"/>
</dbReference>
<accession>I3EHI6</accession>
<dbReference type="AlphaFoldDB" id="I3EHI6"/>
<dbReference type="OMA" id="LLRIDCY"/>
<dbReference type="InParanoid" id="I3EHI6"/>
<dbReference type="InterPro" id="IPR039779">
    <property type="entry name" value="RFX-like"/>
</dbReference>
<dbReference type="PANTHER" id="PTHR12619:SF5">
    <property type="entry name" value="TRANSCRIPTION FACTOR RFX4"/>
    <property type="match status" value="1"/>
</dbReference>
<keyword evidence="1" id="KW-0238">DNA-binding</keyword>
<proteinExistence type="predicted"/>
<dbReference type="InterPro" id="IPR036388">
    <property type="entry name" value="WH-like_DNA-bd_sf"/>
</dbReference>
<dbReference type="FunFam" id="1.10.10.10:FF:000422">
    <property type="entry name" value="DNA-binding protein RFX7"/>
    <property type="match status" value="1"/>
</dbReference>
<dbReference type="PROSITE" id="PS51526">
    <property type="entry name" value="RFX_DBD"/>
    <property type="match status" value="1"/>
</dbReference>
<dbReference type="InterPro" id="IPR003150">
    <property type="entry name" value="DNA-bd_RFX"/>
</dbReference>
<evidence type="ECO:0000256" key="1">
    <source>
        <dbReference type="ARBA" id="ARBA00023125"/>
    </source>
</evidence>
<gene>
    <name evidence="3" type="ORF">NEQG_01373</name>
</gene>
<evidence type="ECO:0000313" key="3">
    <source>
        <dbReference type="EMBL" id="EIJ88683.1"/>
    </source>
</evidence>
<reference evidence="3" key="1">
    <citation type="submission" date="2011-01" db="EMBL/GenBank/DDBJ databases">
        <title>The Genome Sequence of Nematocida parisii strain ERTm3.</title>
        <authorList>
            <consortium name="The Broad Institute Genome Sequencing Platform"/>
            <consortium name="The Broad Institute Genome Sequencing Center for Infectious Disease"/>
            <person name="Cuomo C."/>
            <person name="Troemel E."/>
            <person name="Young S.K."/>
            <person name="Zeng Q."/>
            <person name="Gargeya S."/>
            <person name="Fitzgerald M."/>
            <person name="Haas B."/>
            <person name="Abouelleil A."/>
            <person name="Alvarado L."/>
            <person name="Arachchi H.M."/>
            <person name="Berlin A."/>
            <person name="Chapman S.B."/>
            <person name="Gearin G."/>
            <person name="Goldberg J."/>
            <person name="Griggs A."/>
            <person name="Gujja S."/>
            <person name="Hansen M."/>
            <person name="Heiman D."/>
            <person name="Howarth C."/>
            <person name="Larimer J."/>
            <person name="Lui A."/>
            <person name="MacDonald P.J.P."/>
            <person name="McCowen C."/>
            <person name="Montmayeur A."/>
            <person name="Murphy C."/>
            <person name="Neiman D."/>
            <person name="Pearson M."/>
            <person name="Priest M."/>
            <person name="Roberts A."/>
            <person name="Saif S."/>
            <person name="Shea T."/>
            <person name="Sisk P."/>
            <person name="Stolte C."/>
            <person name="Sykes S."/>
            <person name="Wortman J."/>
            <person name="Nusbaum C."/>
            <person name="Birren B."/>
        </authorList>
    </citation>
    <scope>NUCLEOTIDE SEQUENCE</scope>
    <source>
        <strain evidence="3">ERTm3</strain>
    </source>
</reference>
<name>I3EHI6_NEMP3</name>
<dbReference type="STRING" id="935791.I3EHI6"/>
<dbReference type="EMBL" id="GL870878">
    <property type="protein sequence ID" value="EIJ88683.1"/>
    <property type="molecule type" value="Genomic_DNA"/>
</dbReference>
<dbReference type="HOGENOM" id="CLU_059965_0_0_1"/>
<dbReference type="VEuPathDB" id="MicrosporidiaDB:NEQG_01373"/>
<keyword evidence="4" id="KW-1185">Reference proteome</keyword>
<dbReference type="GO" id="GO:0000981">
    <property type="term" value="F:DNA-binding transcription factor activity, RNA polymerase II-specific"/>
    <property type="evidence" value="ECO:0007669"/>
    <property type="project" value="TreeGrafter"/>
</dbReference>
<dbReference type="SUPFAM" id="SSF46785">
    <property type="entry name" value="Winged helix' DNA-binding domain"/>
    <property type="match status" value="1"/>
</dbReference>
<dbReference type="Pfam" id="PF02257">
    <property type="entry name" value="RFX_DNA_binding"/>
    <property type="match status" value="1"/>
</dbReference>